<accession>A0A3L6L0D1</accession>
<organism evidence="1">
    <name type="scientific">Trypanosoma brucei equiperdum</name>
    <dbReference type="NCBI Taxonomy" id="630700"/>
    <lineage>
        <taxon>Eukaryota</taxon>
        <taxon>Discoba</taxon>
        <taxon>Euglenozoa</taxon>
        <taxon>Kinetoplastea</taxon>
        <taxon>Metakinetoplastina</taxon>
        <taxon>Trypanosomatida</taxon>
        <taxon>Trypanosomatidae</taxon>
        <taxon>Trypanosoma</taxon>
    </lineage>
</organism>
<dbReference type="AlphaFoldDB" id="A0A3L6L0D1"/>
<proteinExistence type="predicted"/>
<name>A0A3L6L0D1_9TRYP</name>
<evidence type="ECO:0000313" key="1">
    <source>
        <dbReference type="EMBL" id="RHW70072.1"/>
    </source>
</evidence>
<protein>
    <submittedName>
        <fullName evidence="1">Uncharacterized protein</fullName>
    </submittedName>
</protein>
<dbReference type="Proteomes" id="UP000266743">
    <property type="component" value="Chromosome 9"/>
</dbReference>
<comment type="caution">
    <text evidence="1">The sequence shown here is derived from an EMBL/GenBank/DDBJ whole genome shotgun (WGS) entry which is preliminary data.</text>
</comment>
<sequence length="18" mass="2031">MFIPKDGSTHTHPHTHTS</sequence>
<dbReference type="EMBL" id="QSBY01000009">
    <property type="protein sequence ID" value="RHW70072.1"/>
    <property type="molecule type" value="Genomic_DNA"/>
</dbReference>
<reference evidence="1" key="1">
    <citation type="submission" date="2018-09" db="EMBL/GenBank/DDBJ databases">
        <title>whole genome sequence of T. equiperdum IVM-t1 strain.</title>
        <authorList>
            <person name="Suganuma K."/>
        </authorList>
    </citation>
    <scope>NUCLEOTIDE SEQUENCE [LARGE SCALE GENOMIC DNA]</scope>
    <source>
        <strain evidence="1">IVM-t1</strain>
    </source>
</reference>
<gene>
    <name evidence="1" type="ORF">DPX39_090057300</name>
</gene>